<comment type="caution">
    <text evidence="2">The sequence shown here is derived from an EMBL/GenBank/DDBJ whole genome shotgun (WGS) entry which is preliminary data.</text>
</comment>
<evidence type="ECO:0000313" key="3">
    <source>
        <dbReference type="Proteomes" id="UP001418222"/>
    </source>
</evidence>
<reference evidence="2 3" key="1">
    <citation type="journal article" date="2022" name="Nat. Plants">
        <title>Genomes of leafy and leafless Platanthera orchids illuminate the evolution of mycoheterotrophy.</title>
        <authorList>
            <person name="Li M.H."/>
            <person name="Liu K.W."/>
            <person name="Li Z."/>
            <person name="Lu H.C."/>
            <person name="Ye Q.L."/>
            <person name="Zhang D."/>
            <person name="Wang J.Y."/>
            <person name="Li Y.F."/>
            <person name="Zhong Z.M."/>
            <person name="Liu X."/>
            <person name="Yu X."/>
            <person name="Liu D.K."/>
            <person name="Tu X.D."/>
            <person name="Liu B."/>
            <person name="Hao Y."/>
            <person name="Liao X.Y."/>
            <person name="Jiang Y.T."/>
            <person name="Sun W.H."/>
            <person name="Chen J."/>
            <person name="Chen Y.Q."/>
            <person name="Ai Y."/>
            <person name="Zhai J.W."/>
            <person name="Wu S.S."/>
            <person name="Zhou Z."/>
            <person name="Hsiao Y.Y."/>
            <person name="Wu W.L."/>
            <person name="Chen Y.Y."/>
            <person name="Lin Y.F."/>
            <person name="Hsu J.L."/>
            <person name="Li C.Y."/>
            <person name="Wang Z.W."/>
            <person name="Zhao X."/>
            <person name="Zhong W.Y."/>
            <person name="Ma X.K."/>
            <person name="Ma L."/>
            <person name="Huang J."/>
            <person name="Chen G.Z."/>
            <person name="Huang M.Z."/>
            <person name="Huang L."/>
            <person name="Peng D.H."/>
            <person name="Luo Y.B."/>
            <person name="Zou S.Q."/>
            <person name="Chen S.P."/>
            <person name="Lan S."/>
            <person name="Tsai W.C."/>
            <person name="Van de Peer Y."/>
            <person name="Liu Z.J."/>
        </authorList>
    </citation>
    <scope>NUCLEOTIDE SEQUENCE [LARGE SCALE GENOMIC DNA]</scope>
    <source>
        <strain evidence="2">Lor287</strain>
    </source>
</reference>
<gene>
    <name evidence="2" type="ORF">KSP39_PZI011635</name>
</gene>
<protein>
    <submittedName>
        <fullName evidence="2">Uncharacterized protein</fullName>
    </submittedName>
</protein>
<feature type="region of interest" description="Disordered" evidence="1">
    <location>
        <begin position="35"/>
        <end position="55"/>
    </location>
</feature>
<evidence type="ECO:0000256" key="1">
    <source>
        <dbReference type="SAM" id="MobiDB-lite"/>
    </source>
</evidence>
<proteinExistence type="predicted"/>
<feature type="compositionally biased region" description="Low complexity" evidence="1">
    <location>
        <begin position="35"/>
        <end position="49"/>
    </location>
</feature>
<sequence>MAIRARMVGSKQLERRPSHPFVAIIIYVRDTSSVESRSPSSSTILSPNSCTLCSS</sequence>
<keyword evidence="3" id="KW-1185">Reference proteome</keyword>
<name>A0AAP0BHW8_9ASPA</name>
<accession>A0AAP0BHW8</accession>
<dbReference type="Proteomes" id="UP001418222">
    <property type="component" value="Unassembled WGS sequence"/>
</dbReference>
<dbReference type="AlphaFoldDB" id="A0AAP0BHW8"/>
<organism evidence="2 3">
    <name type="scientific">Platanthera zijinensis</name>
    <dbReference type="NCBI Taxonomy" id="2320716"/>
    <lineage>
        <taxon>Eukaryota</taxon>
        <taxon>Viridiplantae</taxon>
        <taxon>Streptophyta</taxon>
        <taxon>Embryophyta</taxon>
        <taxon>Tracheophyta</taxon>
        <taxon>Spermatophyta</taxon>
        <taxon>Magnoliopsida</taxon>
        <taxon>Liliopsida</taxon>
        <taxon>Asparagales</taxon>
        <taxon>Orchidaceae</taxon>
        <taxon>Orchidoideae</taxon>
        <taxon>Orchideae</taxon>
        <taxon>Orchidinae</taxon>
        <taxon>Platanthera</taxon>
    </lineage>
</organism>
<dbReference type="EMBL" id="JBBWWQ010000009">
    <property type="protein sequence ID" value="KAK8938879.1"/>
    <property type="molecule type" value="Genomic_DNA"/>
</dbReference>
<evidence type="ECO:0000313" key="2">
    <source>
        <dbReference type="EMBL" id="KAK8938879.1"/>
    </source>
</evidence>